<evidence type="ECO:0000313" key="10">
    <source>
        <dbReference type="EMBL" id="TCC01765.1"/>
    </source>
</evidence>
<dbReference type="GO" id="GO:0045493">
    <property type="term" value="P:xylan catabolic process"/>
    <property type="evidence" value="ECO:0007669"/>
    <property type="project" value="UniProtKB-KW"/>
</dbReference>
<proteinExistence type="predicted"/>
<dbReference type="AlphaFoldDB" id="A0A4R0GUX1"/>
<evidence type="ECO:0000256" key="5">
    <source>
        <dbReference type="ARBA" id="ARBA00022801"/>
    </source>
</evidence>
<dbReference type="PANTHER" id="PTHR38050">
    <property type="match status" value="1"/>
</dbReference>
<evidence type="ECO:0000256" key="1">
    <source>
        <dbReference type="ARBA" id="ARBA00004613"/>
    </source>
</evidence>
<evidence type="ECO:0000256" key="4">
    <source>
        <dbReference type="ARBA" id="ARBA00022729"/>
    </source>
</evidence>
<dbReference type="EMBL" id="SJJZ01000006">
    <property type="protein sequence ID" value="TCC01765.1"/>
    <property type="molecule type" value="Genomic_DNA"/>
</dbReference>
<keyword evidence="7" id="KW-0624">Polysaccharide degradation</keyword>
<evidence type="ECO:0000256" key="7">
    <source>
        <dbReference type="ARBA" id="ARBA00023326"/>
    </source>
</evidence>
<dbReference type="Gene3D" id="3.40.50.1820">
    <property type="entry name" value="alpha/beta hydrolase"/>
    <property type="match status" value="1"/>
</dbReference>
<feature type="chain" id="PRO_5039692210" evidence="8">
    <location>
        <begin position="29"/>
        <end position="311"/>
    </location>
</feature>
<evidence type="ECO:0000256" key="3">
    <source>
        <dbReference type="ARBA" id="ARBA00022651"/>
    </source>
</evidence>
<dbReference type="InterPro" id="IPR043595">
    <property type="entry name" value="FaeB/C/D"/>
</dbReference>
<dbReference type="GO" id="GO:0030600">
    <property type="term" value="F:feruloyl esterase activity"/>
    <property type="evidence" value="ECO:0007669"/>
    <property type="project" value="InterPro"/>
</dbReference>
<name>A0A4R0GUX1_9ACTN</name>
<dbReference type="GO" id="GO:0006508">
    <property type="term" value="P:proteolysis"/>
    <property type="evidence" value="ECO:0007669"/>
    <property type="project" value="InterPro"/>
</dbReference>
<sequence length="311" mass="32954">MNLARPKIPRRTARRFGALLGAAALVTAATTLPTATAVGAHSAGCGKQAAPSGDYTVTSGGLTRTYRLHVPDNYQSSKARRLILVYHGRGKTGAQTEAFSDLSKLDAIVAYPNGVIGDENKQAWQGAPYSAKGVDDVQFTEDLLDQLEASYCVDTDAVYVTGKSNGAGFTGILACRLADRIAAIAPVSGAFYIEGTHCAPSRPVPVLNIHGTGDTTIPYGGDGQRDLPDVETWVRDWTVRDHCDPEPKTSRIGDDVLKFTYKGCTADVVHVAVTDGGHSWPGSDATSGPGYVTQTFEAHELIGAFFKAHTL</sequence>
<keyword evidence="4 8" id="KW-0732">Signal</keyword>
<evidence type="ECO:0000256" key="6">
    <source>
        <dbReference type="ARBA" id="ARBA00023277"/>
    </source>
</evidence>
<evidence type="ECO:0000256" key="8">
    <source>
        <dbReference type="SAM" id="SignalP"/>
    </source>
</evidence>
<organism evidence="10 11">
    <name type="scientific">Kribbella soli</name>
    <dbReference type="NCBI Taxonomy" id="1124743"/>
    <lineage>
        <taxon>Bacteria</taxon>
        <taxon>Bacillati</taxon>
        <taxon>Actinomycetota</taxon>
        <taxon>Actinomycetes</taxon>
        <taxon>Propionibacteriales</taxon>
        <taxon>Kribbellaceae</taxon>
        <taxon>Kribbella</taxon>
    </lineage>
</organism>
<protein>
    <submittedName>
        <fullName evidence="10">Poly(3-hydroxybutyrate) depolymerase</fullName>
    </submittedName>
</protein>
<gene>
    <name evidence="10" type="ORF">E0H45_40500</name>
</gene>
<evidence type="ECO:0000256" key="2">
    <source>
        <dbReference type="ARBA" id="ARBA00022525"/>
    </source>
</evidence>
<dbReference type="PROSITE" id="PS51318">
    <property type="entry name" value="TAT"/>
    <property type="match status" value="1"/>
</dbReference>
<comment type="caution">
    <text evidence="10">The sequence shown here is derived from an EMBL/GenBank/DDBJ whole genome shotgun (WGS) entry which is preliminary data.</text>
</comment>
<keyword evidence="2" id="KW-0964">Secreted</keyword>
<dbReference type="InterPro" id="IPR006311">
    <property type="entry name" value="TAT_signal"/>
</dbReference>
<feature type="signal peptide" evidence="8">
    <location>
        <begin position="1"/>
        <end position="28"/>
    </location>
</feature>
<dbReference type="InterPro" id="IPR001375">
    <property type="entry name" value="Peptidase_S9_cat"/>
</dbReference>
<reference evidence="10 11" key="1">
    <citation type="submission" date="2019-02" db="EMBL/GenBank/DDBJ databases">
        <title>Kribbella capetownensis sp. nov. and Kribbella speibonae sp. nov., isolated from soil.</title>
        <authorList>
            <person name="Curtis S.M."/>
            <person name="Norton I."/>
            <person name="Everest G.J."/>
            <person name="Meyers P.R."/>
        </authorList>
    </citation>
    <scope>NUCLEOTIDE SEQUENCE [LARGE SCALE GENOMIC DNA]</scope>
    <source>
        <strain evidence="10 11">KCTC 29219</strain>
    </source>
</reference>
<dbReference type="Proteomes" id="UP000292346">
    <property type="component" value="Unassembled WGS sequence"/>
</dbReference>
<dbReference type="SUPFAM" id="SSF53474">
    <property type="entry name" value="alpha/beta-Hydrolases"/>
    <property type="match status" value="1"/>
</dbReference>
<keyword evidence="11" id="KW-1185">Reference proteome</keyword>
<accession>A0A4R0GUX1</accession>
<evidence type="ECO:0000313" key="11">
    <source>
        <dbReference type="Proteomes" id="UP000292346"/>
    </source>
</evidence>
<dbReference type="OrthoDB" id="9767239at2"/>
<dbReference type="RefSeq" id="WP_131347806.1">
    <property type="nucleotide sequence ID" value="NZ_SJJZ01000006.1"/>
</dbReference>
<dbReference type="InterPro" id="IPR029058">
    <property type="entry name" value="AB_hydrolase_fold"/>
</dbReference>
<dbReference type="Pfam" id="PF00326">
    <property type="entry name" value="Peptidase_S9"/>
    <property type="match status" value="1"/>
</dbReference>
<dbReference type="GO" id="GO:0005576">
    <property type="term" value="C:extracellular region"/>
    <property type="evidence" value="ECO:0007669"/>
    <property type="project" value="UniProtKB-SubCell"/>
</dbReference>
<keyword evidence="3" id="KW-0858">Xylan degradation</keyword>
<evidence type="ECO:0000259" key="9">
    <source>
        <dbReference type="Pfam" id="PF00326"/>
    </source>
</evidence>
<dbReference type="GO" id="GO:0008236">
    <property type="term" value="F:serine-type peptidase activity"/>
    <property type="evidence" value="ECO:0007669"/>
    <property type="project" value="InterPro"/>
</dbReference>
<comment type="subcellular location">
    <subcellularLocation>
        <location evidence="1">Secreted</location>
    </subcellularLocation>
</comment>
<dbReference type="PANTHER" id="PTHR38050:SF2">
    <property type="entry name" value="FERULOYL ESTERASE C-RELATED"/>
    <property type="match status" value="1"/>
</dbReference>
<feature type="domain" description="Peptidase S9 prolyl oligopeptidase catalytic" evidence="9">
    <location>
        <begin position="102"/>
        <end position="202"/>
    </location>
</feature>
<keyword evidence="5" id="KW-0378">Hydrolase</keyword>
<keyword evidence="6" id="KW-0119">Carbohydrate metabolism</keyword>